<dbReference type="Pfam" id="PF01497">
    <property type="entry name" value="Peripla_BP_2"/>
    <property type="match status" value="1"/>
</dbReference>
<gene>
    <name evidence="5" type="ORF">EWH70_31245</name>
</gene>
<protein>
    <submittedName>
        <fullName evidence="5">Hemin receptor</fullName>
    </submittedName>
</protein>
<name>A0A4Q7IZP8_9PSEU</name>
<reference evidence="5 6" key="1">
    <citation type="submission" date="2019-02" db="EMBL/GenBank/DDBJ databases">
        <title>Draft genome sequence of Amycolatopsis sp. 8-3EHSu isolated from roots of Suaeda maritima.</title>
        <authorList>
            <person name="Duangmal K."/>
            <person name="Chantavorakit T."/>
        </authorList>
    </citation>
    <scope>NUCLEOTIDE SEQUENCE [LARGE SCALE GENOMIC DNA]</scope>
    <source>
        <strain evidence="5 6">8-3EHSu</strain>
    </source>
</reference>
<evidence type="ECO:0000256" key="1">
    <source>
        <dbReference type="ARBA" id="ARBA00008814"/>
    </source>
</evidence>
<dbReference type="PANTHER" id="PTHR30535">
    <property type="entry name" value="VITAMIN B12-BINDING PROTEIN"/>
    <property type="match status" value="1"/>
</dbReference>
<accession>A0A4Q7IZP8</accession>
<evidence type="ECO:0000256" key="3">
    <source>
        <dbReference type="SAM" id="SignalP"/>
    </source>
</evidence>
<evidence type="ECO:0000256" key="2">
    <source>
        <dbReference type="SAM" id="MobiDB-lite"/>
    </source>
</evidence>
<keyword evidence="5" id="KW-0675">Receptor</keyword>
<keyword evidence="6" id="KW-1185">Reference proteome</keyword>
<evidence type="ECO:0000313" key="5">
    <source>
        <dbReference type="EMBL" id="RZQ59908.1"/>
    </source>
</evidence>
<comment type="caution">
    <text evidence="5">The sequence shown here is derived from an EMBL/GenBank/DDBJ whole genome shotgun (WGS) entry which is preliminary data.</text>
</comment>
<keyword evidence="3" id="KW-0732">Signal</keyword>
<comment type="similarity">
    <text evidence="1">Belongs to the bacterial solute-binding protein 8 family.</text>
</comment>
<dbReference type="PROSITE" id="PS51257">
    <property type="entry name" value="PROKAR_LIPOPROTEIN"/>
    <property type="match status" value="1"/>
</dbReference>
<organism evidence="5 6">
    <name type="scientific">Amycolatopsis suaedae</name>
    <dbReference type="NCBI Taxonomy" id="2510978"/>
    <lineage>
        <taxon>Bacteria</taxon>
        <taxon>Bacillati</taxon>
        <taxon>Actinomycetota</taxon>
        <taxon>Actinomycetes</taxon>
        <taxon>Pseudonocardiales</taxon>
        <taxon>Pseudonocardiaceae</taxon>
        <taxon>Amycolatopsis</taxon>
    </lineage>
</organism>
<dbReference type="PANTHER" id="PTHR30535:SF4">
    <property type="entry name" value="HEMIN-BINDING PERIPLASMIC PROTEIN HMUT"/>
    <property type="match status" value="1"/>
</dbReference>
<dbReference type="RefSeq" id="WP_130479171.1">
    <property type="nucleotide sequence ID" value="NZ_SFCC01000020.1"/>
</dbReference>
<feature type="signal peptide" evidence="3">
    <location>
        <begin position="1"/>
        <end position="22"/>
    </location>
</feature>
<feature type="region of interest" description="Disordered" evidence="2">
    <location>
        <begin position="46"/>
        <end position="67"/>
    </location>
</feature>
<dbReference type="Gene3D" id="3.40.50.1980">
    <property type="entry name" value="Nitrogenase molybdenum iron protein domain"/>
    <property type="match status" value="2"/>
</dbReference>
<dbReference type="OrthoDB" id="9797736at2"/>
<dbReference type="SUPFAM" id="SSF53807">
    <property type="entry name" value="Helical backbone' metal receptor"/>
    <property type="match status" value="1"/>
</dbReference>
<dbReference type="InterPro" id="IPR050902">
    <property type="entry name" value="ABC_Transporter_SBP"/>
</dbReference>
<sequence length="358" mass="36988">MRGRRWAVVLAAAMTLTGCAMPGDPGAAPQALRPPLSALTPLADPRTQHGPATAVVDQPDITPVDKPVPRLPVTVTDHQGTSVTVTDANRILAFDMSGTLGATVFALGLGDRMVGRDVATGFPSARELPLVTVNGHQLNAEATLRLRPSVVITDTTLGPWDVVLQLRSAGVPVVVVDSRRGMDNNGAIVRQVAAALGVPETGERLATRLDGEIAAKRAEIARLVPADPAKRPRVVFLYLRGQAGVYYLFGKGSGVDSLLGALGAVDVAAEIGATGMRPLNAEALARARPDVILTMTKGLASVGGVEGALGIPGVGQTPAAQHRRFVDMADHQILGFGPLTPAVLDALARALYAPGPAA</sequence>
<dbReference type="EMBL" id="SFCC01000020">
    <property type="protein sequence ID" value="RZQ59908.1"/>
    <property type="molecule type" value="Genomic_DNA"/>
</dbReference>
<feature type="domain" description="Fe/B12 periplasmic-binding" evidence="4">
    <location>
        <begin position="92"/>
        <end position="355"/>
    </location>
</feature>
<dbReference type="Proteomes" id="UP000292003">
    <property type="component" value="Unassembled WGS sequence"/>
</dbReference>
<evidence type="ECO:0000313" key="6">
    <source>
        <dbReference type="Proteomes" id="UP000292003"/>
    </source>
</evidence>
<proteinExistence type="inferred from homology"/>
<feature type="chain" id="PRO_5039656753" evidence="3">
    <location>
        <begin position="23"/>
        <end position="358"/>
    </location>
</feature>
<dbReference type="AlphaFoldDB" id="A0A4Q7IZP8"/>
<dbReference type="PROSITE" id="PS50983">
    <property type="entry name" value="FE_B12_PBP"/>
    <property type="match status" value="1"/>
</dbReference>
<dbReference type="InterPro" id="IPR002491">
    <property type="entry name" value="ABC_transptr_periplasmic_BD"/>
</dbReference>
<evidence type="ECO:0000259" key="4">
    <source>
        <dbReference type="PROSITE" id="PS50983"/>
    </source>
</evidence>